<keyword evidence="3" id="KW-1185">Reference proteome</keyword>
<protein>
    <submittedName>
        <fullName evidence="2">DUF2798 domain-containing protein</fullName>
    </submittedName>
</protein>
<feature type="transmembrane region" description="Helical" evidence="1">
    <location>
        <begin position="9"/>
        <end position="29"/>
    </location>
</feature>
<sequence>MPKTKLQNVIFTLLMALVMVYALICYNIALDKGGLCNAVFLLAFHELTFMWPIAVILELFVVEKLAQKLAFRIIAPESNEPIFIVFAISAITVCLMCPMMSLVATVLFKNPGSEIIAVWFQTTVMNFLMALFWQIFFAGPCVRFVFRMLFRKQIAEEFE</sequence>
<feature type="transmembrane region" description="Helical" evidence="1">
    <location>
        <begin position="127"/>
        <end position="146"/>
    </location>
</feature>
<feature type="transmembrane region" description="Helical" evidence="1">
    <location>
        <begin position="41"/>
        <end position="61"/>
    </location>
</feature>
<evidence type="ECO:0000313" key="3">
    <source>
        <dbReference type="Proteomes" id="UP000218387"/>
    </source>
</evidence>
<evidence type="ECO:0000313" key="2">
    <source>
        <dbReference type="EMBL" id="QCT70498.1"/>
    </source>
</evidence>
<keyword evidence="1" id="KW-0472">Membrane</keyword>
<name>A0A4P9C4Y1_EUBML</name>
<keyword evidence="1" id="KW-0812">Transmembrane</keyword>
<evidence type="ECO:0000256" key="1">
    <source>
        <dbReference type="SAM" id="Phobius"/>
    </source>
</evidence>
<keyword evidence="1" id="KW-1133">Transmembrane helix</keyword>
<feature type="transmembrane region" description="Helical" evidence="1">
    <location>
        <begin position="82"/>
        <end position="107"/>
    </location>
</feature>
<dbReference type="Proteomes" id="UP000218387">
    <property type="component" value="Chromosome"/>
</dbReference>
<dbReference type="EMBL" id="CP029487">
    <property type="protein sequence ID" value="QCT70498.1"/>
    <property type="molecule type" value="Genomic_DNA"/>
</dbReference>
<dbReference type="AlphaFoldDB" id="A0A4P9C4Y1"/>
<reference evidence="2 3" key="1">
    <citation type="submission" date="2018-05" db="EMBL/GenBank/DDBJ databases">
        <title>Genome comparison of Eubacterium sp.</title>
        <authorList>
            <person name="Feng Y."/>
            <person name="Sanchez-Andrea I."/>
            <person name="Stams A.J.M."/>
            <person name="De Vos W.M."/>
        </authorList>
    </citation>
    <scope>NUCLEOTIDE SEQUENCE [LARGE SCALE GENOMIC DNA]</scope>
    <source>
        <strain evidence="2 3">YI</strain>
    </source>
</reference>
<accession>A0A4P9C4Y1</accession>
<organism evidence="2 3">
    <name type="scientific">Eubacterium maltosivorans</name>
    <dbReference type="NCBI Taxonomy" id="2041044"/>
    <lineage>
        <taxon>Bacteria</taxon>
        <taxon>Bacillati</taxon>
        <taxon>Bacillota</taxon>
        <taxon>Clostridia</taxon>
        <taxon>Eubacteriales</taxon>
        <taxon>Eubacteriaceae</taxon>
        <taxon>Eubacterium</taxon>
    </lineage>
</organism>
<dbReference type="Pfam" id="PF11391">
    <property type="entry name" value="DUF2798"/>
    <property type="match status" value="2"/>
</dbReference>
<gene>
    <name evidence="2" type="ORF">CPZ25_003895</name>
</gene>
<dbReference type="KEGG" id="emt:CPZ25_003895"/>
<dbReference type="InterPro" id="IPR021529">
    <property type="entry name" value="DUF2798"/>
</dbReference>
<dbReference type="RefSeq" id="WP_096919822.1">
    <property type="nucleotide sequence ID" value="NZ_CP029487.1"/>
</dbReference>
<proteinExistence type="predicted"/>